<dbReference type="GO" id="GO:0005986">
    <property type="term" value="P:sucrose biosynthetic process"/>
    <property type="evidence" value="ECO:0007669"/>
    <property type="project" value="TreeGrafter"/>
</dbReference>
<dbReference type="EC" id="3.1.3.11" evidence="7"/>
<dbReference type="AlphaFoldDB" id="X7FDI8"/>
<feature type="binding site" evidence="7">
    <location>
        <position position="127"/>
    </location>
    <ligand>
        <name>Mg(2+)</name>
        <dbReference type="ChEBI" id="CHEBI:18420"/>
        <label>2</label>
    </ligand>
</feature>
<feature type="binding site" evidence="7">
    <location>
        <position position="283"/>
    </location>
    <ligand>
        <name>Mg(2+)</name>
        <dbReference type="ChEBI" id="CHEBI:18420"/>
        <label>2</label>
    </ligand>
</feature>
<keyword evidence="7" id="KW-0460">Magnesium</keyword>
<evidence type="ECO:0000256" key="6">
    <source>
        <dbReference type="ARBA" id="ARBA00024331"/>
    </source>
</evidence>
<gene>
    <name evidence="7" type="primary">fbp</name>
    <name evidence="11" type="ORF">RISW2_00165</name>
</gene>
<feature type="binding site" evidence="7">
    <location>
        <position position="124"/>
    </location>
    <ligand>
        <name>Mg(2+)</name>
        <dbReference type="ChEBI" id="CHEBI:18420"/>
        <label>2</label>
    </ligand>
</feature>
<keyword evidence="4 7" id="KW-0378">Hydrolase</keyword>
<comment type="caution">
    <text evidence="11">The sequence shown here is derived from an EMBL/GenBank/DDBJ whole genome shotgun (WGS) entry which is preliminary data.</text>
</comment>
<evidence type="ECO:0000256" key="4">
    <source>
        <dbReference type="ARBA" id="ARBA00022801"/>
    </source>
</evidence>
<dbReference type="InterPro" id="IPR033391">
    <property type="entry name" value="FBPase_N"/>
</dbReference>
<dbReference type="GO" id="GO:0006000">
    <property type="term" value="P:fructose metabolic process"/>
    <property type="evidence" value="ECO:0007669"/>
    <property type="project" value="TreeGrafter"/>
</dbReference>
<evidence type="ECO:0000313" key="11">
    <source>
        <dbReference type="EMBL" id="ETX30828.1"/>
    </source>
</evidence>
<comment type="cofactor">
    <cofactor evidence="7">
        <name>Mg(2+)</name>
        <dbReference type="ChEBI" id="CHEBI:18420"/>
    </cofactor>
    <text evidence="7">Binds 2 magnesium ions per subunit.</text>
</comment>
<keyword evidence="5 7" id="KW-0119">Carbohydrate metabolism</keyword>
<sequence>MPEPIAAPLRLSRDGAITAPTLAHHLEQRAGDAPQRVALAALVAALAQGSIPLAGRLAQGHLTGDPTAVVGTNDSGDRQKALDMAAHDHFVALLRGLSVARVLSEEAETVIDLDPEGLFDVAMDPIDGSGSIGIGAPLGALFAIFPAGGSFLRSGREMIGAAYVSFGHSVDFGFSMGDGVSIATLDPVTGIFHVDSVDVRVTDETSTVAFNASNRKRWLPGLQSYVLDLLEGADGPRGRDFNMRWIAAAVGDLHRILRRGGLFMYPADTRPGYGGGFLRLAYEAFPIAYLVEQAGGAASDGRRPILDRIPAHPHDRVPLVFGSRAEVAVVADYLSDPEHQET</sequence>
<evidence type="ECO:0000256" key="7">
    <source>
        <dbReference type="HAMAP-Rule" id="MF_01855"/>
    </source>
</evidence>
<dbReference type="OrthoDB" id="9806756at2"/>
<dbReference type="PANTHER" id="PTHR11556">
    <property type="entry name" value="FRUCTOSE-1,6-BISPHOSPHATASE-RELATED"/>
    <property type="match status" value="1"/>
</dbReference>
<feature type="binding site" evidence="7">
    <location>
        <position position="105"/>
    </location>
    <ligand>
        <name>Mg(2+)</name>
        <dbReference type="ChEBI" id="CHEBI:18420"/>
        <label>1</label>
    </ligand>
</feature>
<keyword evidence="7" id="KW-0479">Metal-binding</keyword>
<evidence type="ECO:0000259" key="9">
    <source>
        <dbReference type="Pfam" id="PF00316"/>
    </source>
</evidence>
<evidence type="ECO:0000256" key="8">
    <source>
        <dbReference type="RuleBase" id="RU000508"/>
    </source>
</evidence>
<dbReference type="Pfam" id="PF00316">
    <property type="entry name" value="FBPase"/>
    <property type="match status" value="1"/>
</dbReference>
<dbReference type="PANTHER" id="PTHR11556:SF35">
    <property type="entry name" value="SEDOHEPTULOSE-1,7-BISPHOSPHATASE, CHLOROPLASTIC"/>
    <property type="match status" value="1"/>
</dbReference>
<keyword evidence="12" id="KW-1185">Reference proteome</keyword>
<comment type="subcellular location">
    <subcellularLocation>
        <location evidence="7">Cytoplasm</location>
    </subcellularLocation>
</comment>
<dbReference type="PIRSF" id="PIRSF000904">
    <property type="entry name" value="FBPtase_SBPase"/>
    <property type="match status" value="1"/>
</dbReference>
<dbReference type="EMBL" id="JAME01000001">
    <property type="protein sequence ID" value="ETX30828.1"/>
    <property type="molecule type" value="Genomic_DNA"/>
</dbReference>
<dbReference type="HAMAP" id="MF_01855">
    <property type="entry name" value="FBPase_class1"/>
    <property type="match status" value="1"/>
</dbReference>
<dbReference type="Proteomes" id="UP000023430">
    <property type="component" value="Unassembled WGS sequence"/>
</dbReference>
<dbReference type="PIRSF" id="PIRSF500210">
    <property type="entry name" value="FBPtase"/>
    <property type="match status" value="1"/>
</dbReference>
<dbReference type="PATRIC" id="fig|1449351.3.peg.31"/>
<dbReference type="Gene3D" id="3.40.190.80">
    <property type="match status" value="1"/>
</dbReference>
<dbReference type="GO" id="GO:0042132">
    <property type="term" value="F:fructose 1,6-bisphosphate 1-phosphatase activity"/>
    <property type="evidence" value="ECO:0007669"/>
    <property type="project" value="UniProtKB-UniRule"/>
</dbReference>
<dbReference type="GO" id="GO:0000287">
    <property type="term" value="F:magnesium ion binding"/>
    <property type="evidence" value="ECO:0007669"/>
    <property type="project" value="UniProtKB-UniRule"/>
</dbReference>
<dbReference type="Pfam" id="PF18913">
    <property type="entry name" value="FBPase_C"/>
    <property type="match status" value="1"/>
</dbReference>
<protein>
    <recommendedName>
        <fullName evidence="7">Fructose-1,6-bisphosphatase class 1</fullName>
        <shortName evidence="7">FBPase class 1</shortName>
        <ecNumber evidence="7">3.1.3.11</ecNumber>
    </recommendedName>
    <alternativeName>
        <fullName evidence="7">D-fructose-1,6-bisphosphate 1-phosphohydrolase class 1</fullName>
    </alternativeName>
</protein>
<dbReference type="InterPro" id="IPR044015">
    <property type="entry name" value="FBPase_C_dom"/>
</dbReference>
<dbReference type="GO" id="GO:0006094">
    <property type="term" value="P:gluconeogenesis"/>
    <property type="evidence" value="ECO:0007669"/>
    <property type="project" value="UniProtKB-UniRule"/>
</dbReference>
<proteinExistence type="inferred from homology"/>
<dbReference type="STRING" id="1449351.RISW2_00165"/>
<feature type="domain" description="Fructose-1-6-bisphosphatase class I N-terminal" evidence="9">
    <location>
        <begin position="71"/>
        <end position="193"/>
    </location>
</feature>
<comment type="catalytic activity">
    <reaction evidence="1 7">
        <text>beta-D-fructose 1,6-bisphosphate + H2O = beta-D-fructose 6-phosphate + phosphate</text>
        <dbReference type="Rhea" id="RHEA:11064"/>
        <dbReference type="ChEBI" id="CHEBI:15377"/>
        <dbReference type="ChEBI" id="CHEBI:32966"/>
        <dbReference type="ChEBI" id="CHEBI:43474"/>
        <dbReference type="ChEBI" id="CHEBI:57634"/>
        <dbReference type="EC" id="3.1.3.11"/>
    </reaction>
</comment>
<dbReference type="PRINTS" id="PR00115">
    <property type="entry name" value="F16BPHPHTASE"/>
</dbReference>
<dbReference type="InterPro" id="IPR000146">
    <property type="entry name" value="FBPase_class-1"/>
</dbReference>
<evidence type="ECO:0000256" key="3">
    <source>
        <dbReference type="ARBA" id="ARBA00022490"/>
    </source>
</evidence>
<name>X7FDI8_9RHOB</name>
<evidence type="ECO:0000256" key="2">
    <source>
        <dbReference type="ARBA" id="ARBA00010941"/>
    </source>
</evidence>
<dbReference type="eggNOG" id="COG0158">
    <property type="taxonomic scope" value="Bacteria"/>
</dbReference>
<dbReference type="Gene3D" id="3.30.540.10">
    <property type="entry name" value="Fructose-1,6-Bisphosphatase, subunit A, domain 1"/>
    <property type="match status" value="1"/>
</dbReference>
<organism evidence="11 12">
    <name type="scientific">Roseivivax isoporae LMG 25204</name>
    <dbReference type="NCBI Taxonomy" id="1449351"/>
    <lineage>
        <taxon>Bacteria</taxon>
        <taxon>Pseudomonadati</taxon>
        <taxon>Pseudomonadota</taxon>
        <taxon>Alphaproteobacteria</taxon>
        <taxon>Rhodobacterales</taxon>
        <taxon>Roseobacteraceae</taxon>
        <taxon>Roseivivax</taxon>
    </lineage>
</organism>
<evidence type="ECO:0000256" key="5">
    <source>
        <dbReference type="ARBA" id="ARBA00023277"/>
    </source>
</evidence>
<keyword evidence="3 7" id="KW-0963">Cytoplasm</keyword>
<comment type="caution">
    <text evidence="7">Lacks conserved residue(s) required for the propagation of feature annotation.</text>
</comment>
<evidence type="ECO:0000256" key="1">
    <source>
        <dbReference type="ARBA" id="ARBA00001273"/>
    </source>
</evidence>
<dbReference type="RefSeq" id="WP_043765088.1">
    <property type="nucleotide sequence ID" value="NZ_JAME01000001.1"/>
</dbReference>
<dbReference type="NCBIfam" id="NF006780">
    <property type="entry name" value="PRK09293.1-4"/>
    <property type="match status" value="1"/>
</dbReference>
<dbReference type="GO" id="GO:0005829">
    <property type="term" value="C:cytosol"/>
    <property type="evidence" value="ECO:0007669"/>
    <property type="project" value="TreeGrafter"/>
</dbReference>
<evidence type="ECO:0000313" key="12">
    <source>
        <dbReference type="Proteomes" id="UP000023430"/>
    </source>
</evidence>
<dbReference type="InterPro" id="IPR028343">
    <property type="entry name" value="FBPtase"/>
</dbReference>
<evidence type="ECO:0000259" key="10">
    <source>
        <dbReference type="Pfam" id="PF18913"/>
    </source>
</evidence>
<feature type="binding site" evidence="7">
    <location>
        <position position="124"/>
    </location>
    <ligand>
        <name>Mg(2+)</name>
        <dbReference type="ChEBI" id="CHEBI:18420"/>
        <label>1</label>
    </ligand>
</feature>
<dbReference type="CDD" id="cd00354">
    <property type="entry name" value="FBPase"/>
    <property type="match status" value="1"/>
</dbReference>
<comment type="pathway">
    <text evidence="6">Carbohydrate biosynthesis.</text>
</comment>
<accession>X7FDI8</accession>
<dbReference type="GO" id="GO:0006002">
    <property type="term" value="P:fructose 6-phosphate metabolic process"/>
    <property type="evidence" value="ECO:0007669"/>
    <property type="project" value="TreeGrafter"/>
</dbReference>
<comment type="similarity">
    <text evidence="2 7 8">Belongs to the FBPase class 1 family.</text>
</comment>
<comment type="subunit">
    <text evidence="7">Homotetramer.</text>
</comment>
<feature type="domain" description="Fructose-1-6-bisphosphatase class 1 C-terminal" evidence="10">
    <location>
        <begin position="203"/>
        <end position="334"/>
    </location>
</feature>
<feature type="binding site" evidence="7">
    <location>
        <position position="211"/>
    </location>
    <ligand>
        <name>substrate</name>
    </ligand>
</feature>
<feature type="binding site" evidence="7">
    <location>
        <position position="126"/>
    </location>
    <ligand>
        <name>Mg(2+)</name>
        <dbReference type="ChEBI" id="CHEBI:18420"/>
        <label>1</label>
    </ligand>
</feature>
<reference evidence="11 12" key="1">
    <citation type="submission" date="2014-01" db="EMBL/GenBank/DDBJ databases">
        <title>Roseivivax isoporae LMG 25204 Genome Sequencing.</title>
        <authorList>
            <person name="Lai Q."/>
            <person name="Li G."/>
            <person name="Shao Z."/>
        </authorList>
    </citation>
    <scope>NUCLEOTIDE SEQUENCE [LARGE SCALE GENOMIC DNA]</scope>
    <source>
        <strain evidence="11 12">LMG 25204</strain>
    </source>
</reference>
<dbReference type="GO" id="GO:0030388">
    <property type="term" value="P:fructose 1,6-bisphosphate metabolic process"/>
    <property type="evidence" value="ECO:0007669"/>
    <property type="project" value="TreeGrafter"/>
</dbReference>
<dbReference type="SUPFAM" id="SSF56655">
    <property type="entry name" value="Carbohydrate phosphatase"/>
    <property type="match status" value="1"/>
</dbReference>